<keyword evidence="3" id="KW-1185">Reference proteome</keyword>
<organism evidence="2 3">
    <name type="scientific">Bowmanella denitrificans</name>
    <dbReference type="NCBI Taxonomy" id="366582"/>
    <lineage>
        <taxon>Bacteria</taxon>
        <taxon>Pseudomonadati</taxon>
        <taxon>Pseudomonadota</taxon>
        <taxon>Gammaproteobacteria</taxon>
        <taxon>Alteromonadales</taxon>
        <taxon>Alteromonadaceae</taxon>
        <taxon>Bowmanella</taxon>
    </lineage>
</organism>
<gene>
    <name evidence="2" type="ORF">GCM10009092_19570</name>
</gene>
<proteinExistence type="predicted"/>
<reference evidence="2 3" key="1">
    <citation type="journal article" date="2019" name="Int. J. Syst. Evol. Microbiol.">
        <title>The Global Catalogue of Microorganisms (GCM) 10K type strain sequencing project: providing services to taxonomists for standard genome sequencing and annotation.</title>
        <authorList>
            <consortium name="The Broad Institute Genomics Platform"/>
            <consortium name="The Broad Institute Genome Sequencing Center for Infectious Disease"/>
            <person name="Wu L."/>
            <person name="Ma J."/>
        </authorList>
    </citation>
    <scope>NUCLEOTIDE SEQUENCE [LARGE SCALE GENOMIC DNA]</scope>
    <source>
        <strain evidence="2 3">JCM 13378</strain>
    </source>
</reference>
<dbReference type="Proteomes" id="UP001501757">
    <property type="component" value="Unassembled WGS sequence"/>
</dbReference>
<keyword evidence="1" id="KW-0472">Membrane</keyword>
<feature type="transmembrane region" description="Helical" evidence="1">
    <location>
        <begin position="35"/>
        <end position="59"/>
    </location>
</feature>
<feature type="transmembrane region" description="Helical" evidence="1">
    <location>
        <begin position="118"/>
        <end position="151"/>
    </location>
</feature>
<comment type="caution">
    <text evidence="2">The sequence shown here is derived from an EMBL/GenBank/DDBJ whole genome shotgun (WGS) entry which is preliminary data.</text>
</comment>
<evidence type="ECO:0000313" key="3">
    <source>
        <dbReference type="Proteomes" id="UP001501757"/>
    </source>
</evidence>
<dbReference type="RefSeq" id="WP_343844572.1">
    <property type="nucleotide sequence ID" value="NZ_BAAAEI010000010.1"/>
</dbReference>
<name>A0ABN0X537_9ALTE</name>
<evidence type="ECO:0000313" key="2">
    <source>
        <dbReference type="EMBL" id="GAA0355382.1"/>
    </source>
</evidence>
<accession>A0ABN0X537</accession>
<sequence length="331" mass="36715">MDDAVNMINGQPPKRFSFWQALVTRWGWLSPSQKLYVLALVILPFHQGWMVALPTALALAMEFWPRFTTWWESLAGRALILLFYAAIANFAVAGAAGLVNDVTGVAAHNLSYTHNFAILLLFPTWAISISLILLLLFQMLLPLYLIAILLLKPFGEKGMRLLSRCRYPISTTLVRILLSTMVLVNLMDAVQHSSHFAEGQQITSTIMQKLTGKGTESAPKANQALLPSESTSSLSAKSRTGQSSFGLHIDNGGNLLSCSLAKCDYRNFTRVAVANFVYFFESDEYSRCQLDKGSKVVELNDYEILQITQQDDAALGYTFEVKKCISAAFGH</sequence>
<dbReference type="EMBL" id="BAAAEI010000010">
    <property type="protein sequence ID" value="GAA0355382.1"/>
    <property type="molecule type" value="Genomic_DNA"/>
</dbReference>
<keyword evidence="1" id="KW-1133">Transmembrane helix</keyword>
<protein>
    <submittedName>
        <fullName evidence="2">Uncharacterized protein</fullName>
    </submittedName>
</protein>
<feature type="transmembrane region" description="Helical" evidence="1">
    <location>
        <begin position="79"/>
        <end position="98"/>
    </location>
</feature>
<keyword evidence="1" id="KW-0812">Transmembrane</keyword>
<evidence type="ECO:0000256" key="1">
    <source>
        <dbReference type="SAM" id="Phobius"/>
    </source>
</evidence>